<organism evidence="3 4">
    <name type="scientific">Dysgonomonas macrotermitis</name>
    <dbReference type="NCBI Taxonomy" id="1346286"/>
    <lineage>
        <taxon>Bacteria</taxon>
        <taxon>Pseudomonadati</taxon>
        <taxon>Bacteroidota</taxon>
        <taxon>Bacteroidia</taxon>
        <taxon>Bacteroidales</taxon>
        <taxon>Dysgonomonadaceae</taxon>
        <taxon>Dysgonomonas</taxon>
    </lineage>
</organism>
<keyword evidence="1" id="KW-0472">Membrane</keyword>
<feature type="transmembrane region" description="Helical" evidence="1">
    <location>
        <begin position="83"/>
        <end position="101"/>
    </location>
</feature>
<evidence type="ECO:0000313" key="3">
    <source>
        <dbReference type="EMBL" id="SHF07119.1"/>
    </source>
</evidence>
<dbReference type="InterPro" id="IPR002656">
    <property type="entry name" value="Acyl_transf_3_dom"/>
</dbReference>
<dbReference type="OrthoDB" id="290051at2"/>
<keyword evidence="3" id="KW-0012">Acyltransferase</keyword>
<feature type="transmembrane region" description="Helical" evidence="1">
    <location>
        <begin position="229"/>
        <end position="246"/>
    </location>
</feature>
<dbReference type="Pfam" id="PF01757">
    <property type="entry name" value="Acyl_transf_3"/>
    <property type="match status" value="1"/>
</dbReference>
<keyword evidence="4" id="KW-1185">Reference proteome</keyword>
<dbReference type="GO" id="GO:0000271">
    <property type="term" value="P:polysaccharide biosynthetic process"/>
    <property type="evidence" value="ECO:0007669"/>
    <property type="project" value="TreeGrafter"/>
</dbReference>
<proteinExistence type="predicted"/>
<feature type="transmembrane region" description="Helical" evidence="1">
    <location>
        <begin position="252"/>
        <end position="272"/>
    </location>
</feature>
<keyword evidence="1" id="KW-1133">Transmembrane helix</keyword>
<dbReference type="InterPro" id="IPR050879">
    <property type="entry name" value="Acyltransferase_3"/>
</dbReference>
<dbReference type="RefSeq" id="WP_062177652.1">
    <property type="nucleotide sequence ID" value="NZ_BBXL01000003.1"/>
</dbReference>
<feature type="transmembrane region" description="Helical" evidence="1">
    <location>
        <begin position="46"/>
        <end position="62"/>
    </location>
</feature>
<feature type="transmembrane region" description="Helical" evidence="1">
    <location>
        <begin position="198"/>
        <end position="222"/>
    </location>
</feature>
<keyword evidence="3" id="KW-0378">Hydrolase</keyword>
<feature type="transmembrane region" description="Helical" evidence="1">
    <location>
        <begin position="12"/>
        <end position="34"/>
    </location>
</feature>
<dbReference type="PANTHER" id="PTHR23028:SF53">
    <property type="entry name" value="ACYL_TRANSF_3 DOMAIN-CONTAINING PROTEIN"/>
    <property type="match status" value="1"/>
</dbReference>
<evidence type="ECO:0000256" key="1">
    <source>
        <dbReference type="SAM" id="Phobius"/>
    </source>
</evidence>
<feature type="domain" description="Acyltransferase 3" evidence="2">
    <location>
        <begin position="5"/>
        <end position="344"/>
    </location>
</feature>
<protein>
    <submittedName>
        <fullName evidence="3">Peptidoglycan/LPS O-acetylase OafA/YrhL, contains acyltransferase and SGNH-hydrolase domains</fullName>
    </submittedName>
</protein>
<evidence type="ECO:0000313" key="4">
    <source>
        <dbReference type="Proteomes" id="UP000184480"/>
    </source>
</evidence>
<feature type="transmembrane region" description="Helical" evidence="1">
    <location>
        <begin position="323"/>
        <end position="347"/>
    </location>
</feature>
<keyword evidence="1" id="KW-0812">Transmembrane</keyword>
<dbReference type="GO" id="GO:0016747">
    <property type="term" value="F:acyltransferase activity, transferring groups other than amino-acyl groups"/>
    <property type="evidence" value="ECO:0007669"/>
    <property type="project" value="InterPro"/>
</dbReference>
<dbReference type="GO" id="GO:0016787">
    <property type="term" value="F:hydrolase activity"/>
    <property type="evidence" value="ECO:0007669"/>
    <property type="project" value="UniProtKB-KW"/>
</dbReference>
<feature type="transmembrane region" description="Helical" evidence="1">
    <location>
        <begin position="167"/>
        <end position="186"/>
    </location>
</feature>
<accession>A0A1M4YMT3</accession>
<name>A0A1M4YMT3_9BACT</name>
<gene>
    <name evidence="3" type="ORF">SAMN05444362_103221</name>
</gene>
<dbReference type="EMBL" id="FQUC01000003">
    <property type="protein sequence ID" value="SHF07119.1"/>
    <property type="molecule type" value="Genomic_DNA"/>
</dbReference>
<dbReference type="GO" id="GO:0016020">
    <property type="term" value="C:membrane"/>
    <property type="evidence" value="ECO:0007669"/>
    <property type="project" value="TreeGrafter"/>
</dbReference>
<sequence>MLKLGYIDALRGWAVIGVLLVHCLGYGNEIYPSILNDIAENGGRGVQLFFIVSAFTLFLSLSRRNDKNTNIYRGFFIRRFFRIAPMFYLAIIYFTIERYFWGVLTPDIPPELTSSSIISTFFFVHGFNPYWINTVVPGGWTISVEMVFYCLVPFLFMKIKNMNQASIFILITILLQHVITNLLKVYPFTDDPTLNQHFLYYYLPNQLPVFACGIFMFFLITVPKKEWSISPYVIVLFALGALLQITTGRELYSNHVIYGIAFVFLGYALSLKEIKLFVNPITRYLGKISFSMYLMHFVVLHWMAKWNLLNFVESSGSFLTSNLNFGIRFVILLFMSVLLSSISYRCIEKPFLELGRKIIRRIESTV</sequence>
<dbReference type="Proteomes" id="UP000184480">
    <property type="component" value="Unassembled WGS sequence"/>
</dbReference>
<evidence type="ECO:0000259" key="2">
    <source>
        <dbReference type="Pfam" id="PF01757"/>
    </source>
</evidence>
<feature type="transmembrane region" description="Helical" evidence="1">
    <location>
        <begin position="130"/>
        <end position="155"/>
    </location>
</feature>
<feature type="transmembrane region" description="Helical" evidence="1">
    <location>
        <begin position="284"/>
        <end position="303"/>
    </location>
</feature>
<keyword evidence="3" id="KW-0808">Transferase</keyword>
<reference evidence="4" key="1">
    <citation type="submission" date="2016-11" db="EMBL/GenBank/DDBJ databases">
        <authorList>
            <person name="Varghese N."/>
            <person name="Submissions S."/>
        </authorList>
    </citation>
    <scope>NUCLEOTIDE SEQUENCE [LARGE SCALE GENOMIC DNA]</scope>
    <source>
        <strain evidence="4">DSM 27370</strain>
    </source>
</reference>
<dbReference type="PANTHER" id="PTHR23028">
    <property type="entry name" value="ACETYLTRANSFERASE"/>
    <property type="match status" value="1"/>
</dbReference>
<dbReference type="AlphaFoldDB" id="A0A1M4YMT3"/>